<dbReference type="AlphaFoldDB" id="A0A940YEM8"/>
<proteinExistence type="predicted"/>
<keyword evidence="3" id="KW-1185">Reference proteome</keyword>
<evidence type="ECO:0000256" key="1">
    <source>
        <dbReference type="SAM" id="Phobius"/>
    </source>
</evidence>
<organism evidence="2 3">
    <name type="scientific">Ideonella alba</name>
    <dbReference type="NCBI Taxonomy" id="2824118"/>
    <lineage>
        <taxon>Bacteria</taxon>
        <taxon>Pseudomonadati</taxon>
        <taxon>Pseudomonadota</taxon>
        <taxon>Betaproteobacteria</taxon>
        <taxon>Burkholderiales</taxon>
        <taxon>Sphaerotilaceae</taxon>
        <taxon>Ideonella</taxon>
    </lineage>
</organism>
<protein>
    <submittedName>
        <fullName evidence="2">Uncharacterized protein</fullName>
    </submittedName>
</protein>
<feature type="transmembrane region" description="Helical" evidence="1">
    <location>
        <begin position="81"/>
        <end position="103"/>
    </location>
</feature>
<keyword evidence="1" id="KW-0472">Membrane</keyword>
<name>A0A940YEM8_9BURK</name>
<evidence type="ECO:0000313" key="2">
    <source>
        <dbReference type="EMBL" id="MBQ0931055.1"/>
    </source>
</evidence>
<dbReference type="RefSeq" id="WP_210854047.1">
    <property type="nucleotide sequence ID" value="NZ_JAGQDD010000007.1"/>
</dbReference>
<dbReference type="Proteomes" id="UP000676246">
    <property type="component" value="Unassembled WGS sequence"/>
</dbReference>
<evidence type="ECO:0000313" key="3">
    <source>
        <dbReference type="Proteomes" id="UP000676246"/>
    </source>
</evidence>
<gene>
    <name evidence="2" type="ORF">KAK03_11210</name>
</gene>
<reference evidence="2 3" key="1">
    <citation type="submission" date="2021-04" db="EMBL/GenBank/DDBJ databases">
        <title>The genome sequence of Ideonella sp. 3Y2.</title>
        <authorList>
            <person name="Liu Y."/>
        </authorList>
    </citation>
    <scope>NUCLEOTIDE SEQUENCE [LARGE SCALE GENOMIC DNA]</scope>
    <source>
        <strain evidence="2 3">3Y2</strain>
    </source>
</reference>
<sequence>MHDEQSIDQYFTEQIVGPTRQVTLGPSVGLVRQPSRGVLVEGSRAGLELTLLAARSAWAAEPGEVLVGRPVSLPRLARWRIGLLLVAWLVWSAGLVAACAWWWRV</sequence>
<comment type="caution">
    <text evidence="2">The sequence shown here is derived from an EMBL/GenBank/DDBJ whole genome shotgun (WGS) entry which is preliminary data.</text>
</comment>
<dbReference type="EMBL" id="JAGQDD010000007">
    <property type="protein sequence ID" value="MBQ0931055.1"/>
    <property type="molecule type" value="Genomic_DNA"/>
</dbReference>
<keyword evidence="1" id="KW-1133">Transmembrane helix</keyword>
<keyword evidence="1" id="KW-0812">Transmembrane</keyword>
<accession>A0A940YEM8</accession>